<gene>
    <name evidence="3" type="ORF">HD593_008530</name>
</gene>
<keyword evidence="4" id="KW-1185">Reference proteome</keyword>
<dbReference type="SUPFAM" id="SSF56112">
    <property type="entry name" value="Protein kinase-like (PK-like)"/>
    <property type="match status" value="1"/>
</dbReference>
<name>A0A7X0P1W7_9ACTN</name>
<dbReference type="GO" id="GO:0004672">
    <property type="term" value="F:protein kinase activity"/>
    <property type="evidence" value="ECO:0007669"/>
    <property type="project" value="InterPro"/>
</dbReference>
<dbReference type="PROSITE" id="PS50011">
    <property type="entry name" value="PROTEIN_KINASE_DOM"/>
    <property type="match status" value="1"/>
</dbReference>
<organism evidence="3 4">
    <name type="scientific">Nonomuraea rubra</name>
    <dbReference type="NCBI Taxonomy" id="46180"/>
    <lineage>
        <taxon>Bacteria</taxon>
        <taxon>Bacillati</taxon>
        <taxon>Actinomycetota</taxon>
        <taxon>Actinomycetes</taxon>
        <taxon>Streptosporangiales</taxon>
        <taxon>Streptosporangiaceae</taxon>
        <taxon>Nonomuraea</taxon>
    </lineage>
</organism>
<feature type="transmembrane region" description="Helical" evidence="1">
    <location>
        <begin position="311"/>
        <end position="331"/>
    </location>
</feature>
<evidence type="ECO:0000313" key="4">
    <source>
        <dbReference type="Proteomes" id="UP000565579"/>
    </source>
</evidence>
<keyword evidence="1" id="KW-0472">Membrane</keyword>
<keyword evidence="1" id="KW-0812">Transmembrane</keyword>
<comment type="caution">
    <text evidence="3">The sequence shown here is derived from an EMBL/GenBank/DDBJ whole genome shotgun (WGS) entry which is preliminary data.</text>
</comment>
<dbReference type="RefSeq" id="WP_185108097.1">
    <property type="nucleotide sequence ID" value="NZ_JACHMI010000001.1"/>
</dbReference>
<dbReference type="Gene3D" id="1.10.510.10">
    <property type="entry name" value="Transferase(Phosphotransferase) domain 1"/>
    <property type="match status" value="1"/>
</dbReference>
<feature type="domain" description="Protein kinase" evidence="2">
    <location>
        <begin position="1"/>
        <end position="271"/>
    </location>
</feature>
<evidence type="ECO:0000313" key="3">
    <source>
        <dbReference type="EMBL" id="MBB6553735.1"/>
    </source>
</evidence>
<keyword evidence="1" id="KW-1133">Transmembrane helix</keyword>
<dbReference type="Proteomes" id="UP000565579">
    <property type="component" value="Unassembled WGS sequence"/>
</dbReference>
<evidence type="ECO:0000256" key="1">
    <source>
        <dbReference type="SAM" id="Phobius"/>
    </source>
</evidence>
<reference evidence="3 4" key="1">
    <citation type="submission" date="2020-08" db="EMBL/GenBank/DDBJ databases">
        <title>Sequencing the genomes of 1000 actinobacteria strains.</title>
        <authorList>
            <person name="Klenk H.-P."/>
        </authorList>
    </citation>
    <scope>NUCLEOTIDE SEQUENCE [LARGE SCALE GENOMIC DNA]</scope>
    <source>
        <strain evidence="3 4">DSM 43768</strain>
    </source>
</reference>
<dbReference type="GO" id="GO:0005524">
    <property type="term" value="F:ATP binding"/>
    <property type="evidence" value="ECO:0007669"/>
    <property type="project" value="InterPro"/>
</dbReference>
<dbReference type="AlphaFoldDB" id="A0A7X0P1W7"/>
<dbReference type="EMBL" id="JACHMI010000001">
    <property type="protein sequence ID" value="MBB6553735.1"/>
    <property type="molecule type" value="Genomic_DNA"/>
</dbReference>
<evidence type="ECO:0000259" key="2">
    <source>
        <dbReference type="PROSITE" id="PS50011"/>
    </source>
</evidence>
<accession>A0A7X0P1W7</accession>
<protein>
    <recommendedName>
        <fullName evidence="2">Protein kinase domain-containing protein</fullName>
    </recommendedName>
</protein>
<sequence length="333" mass="37610">MEPEPMDFTSPEGDPVSWEVEAEPWQNPFERRVTHLASGTKLVQRRVPRAEGRDREYLYDLLENEARIGARLLTRLRRAYPPELPRLIGYSLDEEEPFVLLYDYRGEPVSRHFGALLISEQRTLQASLFRAIRILSACDVVHRRVEPATVRWDGTTVQLTDLSHATLIGTRRLRIGEAPYASPAQRSGEGLAATADDLWGAGMVIYRTVTGREIADLPDLSATPALQPLKDIFSDSPPSAREVLARLRVPDPMQTLAVERDLGLEEGRAAFDRAREARRDPVAAEKHAEEHATRIHPVPPEPEVQGRALPWWARWLPLAVLLALLIVLWVVTR</sequence>
<dbReference type="InterPro" id="IPR011009">
    <property type="entry name" value="Kinase-like_dom_sf"/>
</dbReference>
<dbReference type="InterPro" id="IPR000719">
    <property type="entry name" value="Prot_kinase_dom"/>
</dbReference>
<proteinExistence type="predicted"/>